<comment type="caution">
    <text evidence="1">The sequence shown here is derived from an EMBL/GenBank/DDBJ whole genome shotgun (WGS) entry which is preliminary data.</text>
</comment>
<dbReference type="Proteomes" id="UP000789525">
    <property type="component" value="Unassembled WGS sequence"/>
</dbReference>
<accession>A0ACA9L7C6</accession>
<gene>
    <name evidence="1" type="ORF">ACOLOM_LOCUS3245</name>
</gene>
<keyword evidence="2" id="KW-1185">Reference proteome</keyword>
<proteinExistence type="predicted"/>
<feature type="non-terminal residue" evidence="1">
    <location>
        <position position="296"/>
    </location>
</feature>
<name>A0ACA9L7C6_9GLOM</name>
<dbReference type="EMBL" id="CAJVPT010004731">
    <property type="protein sequence ID" value="CAG8511614.1"/>
    <property type="molecule type" value="Genomic_DNA"/>
</dbReference>
<evidence type="ECO:0000313" key="2">
    <source>
        <dbReference type="Proteomes" id="UP000789525"/>
    </source>
</evidence>
<organism evidence="1 2">
    <name type="scientific">Acaulospora colombiana</name>
    <dbReference type="NCBI Taxonomy" id="27376"/>
    <lineage>
        <taxon>Eukaryota</taxon>
        <taxon>Fungi</taxon>
        <taxon>Fungi incertae sedis</taxon>
        <taxon>Mucoromycota</taxon>
        <taxon>Glomeromycotina</taxon>
        <taxon>Glomeromycetes</taxon>
        <taxon>Diversisporales</taxon>
        <taxon>Acaulosporaceae</taxon>
        <taxon>Acaulospora</taxon>
    </lineage>
</organism>
<reference evidence="1" key="1">
    <citation type="submission" date="2021-06" db="EMBL/GenBank/DDBJ databases">
        <authorList>
            <person name="Kallberg Y."/>
            <person name="Tangrot J."/>
            <person name="Rosling A."/>
        </authorList>
    </citation>
    <scope>NUCLEOTIDE SEQUENCE</scope>
    <source>
        <strain evidence="1">CL356</strain>
    </source>
</reference>
<sequence>TRPLRLSKANRKEIDTAYQQMNKQHMWRLSSGRLVEEELYKLGKKLKFEHAVHSFILDVDDKLILEHFSETELYEIDRAAGPQVPELSDCITELLHGFVDKTSLKEIRETIMDKIVGRNYDNENHHCYDYVINALNSLIREIQTGSVKGAKLEAWFNYYILNEISDQAFGNINVVSVVRGESTNLAAASRKNAKRKSGELRKVCFRTGAGVWSDEQGTEFLKKTELGLLKVLKDLLIMLMKKVDWNTEKCVKMQTVGIIHAGYVYRIRRGELMEVPDNLDDFSSVLKILEFVLNLK</sequence>
<protein>
    <submittedName>
        <fullName evidence="1">165_t:CDS:1</fullName>
    </submittedName>
</protein>
<evidence type="ECO:0000313" key="1">
    <source>
        <dbReference type="EMBL" id="CAG8511614.1"/>
    </source>
</evidence>
<feature type="non-terminal residue" evidence="1">
    <location>
        <position position="1"/>
    </location>
</feature>